<feature type="signal peptide" evidence="1">
    <location>
        <begin position="1"/>
        <end position="18"/>
    </location>
</feature>
<protein>
    <submittedName>
        <fullName evidence="2">(northern house mosquito) hypothetical protein</fullName>
    </submittedName>
</protein>
<sequence length="126" mass="14321">MALLLALLAGQRSHSCKGSDLFCFRGAGRNSLSGNLLQWLSYHLKAFFLFRYAESNLKADNGGSTRTRCWSITVRLHQMRAVRCRGMRSLAVTICLMLLWVCSEYKQQESGIFFQFDFCFCCVASP</sequence>
<dbReference type="AlphaFoldDB" id="A0A8D8EU56"/>
<evidence type="ECO:0000256" key="1">
    <source>
        <dbReference type="SAM" id="SignalP"/>
    </source>
</evidence>
<reference evidence="2" key="1">
    <citation type="submission" date="2021-05" db="EMBL/GenBank/DDBJ databases">
        <authorList>
            <person name="Alioto T."/>
            <person name="Alioto T."/>
            <person name="Gomez Garrido J."/>
        </authorList>
    </citation>
    <scope>NUCLEOTIDE SEQUENCE</scope>
</reference>
<keyword evidence="1" id="KW-0732">Signal</keyword>
<name>A0A8D8EU56_CULPI</name>
<feature type="chain" id="PRO_5034823129" evidence="1">
    <location>
        <begin position="19"/>
        <end position="126"/>
    </location>
</feature>
<accession>A0A8D8EU56</accession>
<dbReference type="EMBL" id="HBUE01006810">
    <property type="protein sequence ID" value="CAG6446353.1"/>
    <property type="molecule type" value="Transcribed_RNA"/>
</dbReference>
<proteinExistence type="predicted"/>
<evidence type="ECO:0000313" key="2">
    <source>
        <dbReference type="EMBL" id="CAG6446353.1"/>
    </source>
</evidence>
<organism evidence="2">
    <name type="scientific">Culex pipiens</name>
    <name type="common">House mosquito</name>
    <dbReference type="NCBI Taxonomy" id="7175"/>
    <lineage>
        <taxon>Eukaryota</taxon>
        <taxon>Metazoa</taxon>
        <taxon>Ecdysozoa</taxon>
        <taxon>Arthropoda</taxon>
        <taxon>Hexapoda</taxon>
        <taxon>Insecta</taxon>
        <taxon>Pterygota</taxon>
        <taxon>Neoptera</taxon>
        <taxon>Endopterygota</taxon>
        <taxon>Diptera</taxon>
        <taxon>Nematocera</taxon>
        <taxon>Culicoidea</taxon>
        <taxon>Culicidae</taxon>
        <taxon>Culicinae</taxon>
        <taxon>Culicini</taxon>
        <taxon>Culex</taxon>
        <taxon>Culex</taxon>
    </lineage>
</organism>